<dbReference type="SUPFAM" id="SSF52540">
    <property type="entry name" value="P-loop containing nucleoside triphosphate hydrolases"/>
    <property type="match status" value="2"/>
</dbReference>
<dbReference type="SMART" id="SM00487">
    <property type="entry name" value="DEXDc"/>
    <property type="match status" value="1"/>
</dbReference>
<proteinExistence type="predicted"/>
<dbReference type="GO" id="GO:0003677">
    <property type="term" value="F:DNA binding"/>
    <property type="evidence" value="ECO:0007669"/>
    <property type="project" value="InterPro"/>
</dbReference>
<dbReference type="AlphaFoldDB" id="A0A6N7IYA7"/>
<dbReference type="InterPro" id="IPR018306">
    <property type="entry name" value="Phage_T5_Orf172_DNA-bd"/>
</dbReference>
<dbReference type="InterPro" id="IPR014001">
    <property type="entry name" value="Helicase_ATP-bd"/>
</dbReference>
<dbReference type="Proteomes" id="UP000460257">
    <property type="component" value="Unassembled WGS sequence"/>
</dbReference>
<dbReference type="SUPFAM" id="SSF53335">
    <property type="entry name" value="S-adenosyl-L-methionine-dependent methyltransferases"/>
    <property type="match status" value="1"/>
</dbReference>
<dbReference type="GO" id="GO:0016787">
    <property type="term" value="F:hydrolase activity"/>
    <property type="evidence" value="ECO:0007669"/>
    <property type="project" value="InterPro"/>
</dbReference>
<dbReference type="SMART" id="SM00974">
    <property type="entry name" value="T5orf172"/>
    <property type="match status" value="1"/>
</dbReference>
<feature type="domain" description="Helicase ATP-binding" evidence="1">
    <location>
        <begin position="126"/>
        <end position="341"/>
    </location>
</feature>
<sequence length="1142" mass="131536">MAKINIKTATKVIPQCYAYTTPGVPKHDGWTKIGFTERDVETRINEQTHTVGVEHKTWWHMRAVFMTEPFGTFTDKNFHAYLKKLGIPREEGTEWFQIAPDTARADFMDFTQNHGVVSDDDADAVIPYKLRDEQEDAVQRAYDYFKSHKDGEYLWNCKPRFGKTLSAYDLCRRLQATNILIVTNRPAIANSWYQDYETFFGPQSGYFFVSNADGIRDRKYVLSRDEYMKKVVSSDEGEVKGCIEFVSLQDLKGSIYFGGRYDKLVEVSAEHGLNWDVLIIDEAHEGVDTYKTDTAFNHINRKCTLHLSGTPFKALANDKFPQEAIYNWTYADEQKKKRDWDDSSEIENPYENLPRLSLFTYQMSEIIRDKVRQGIELADDDVEEYAFDLNEFFKTNESGRFVHDKDVDKFLDALTTQEKFPFSTPELRDELKHTFWILNRVASAKALYKKLSIHPVFKDYHIILAAGDGRLDDDDENRKSYDKVVEAIENYDKTITLSVGQLTTGVTIPEWTAVLMLSNMKSPALYMQAAFRAQNPCLFHDRDGNSYRKKNAYIFDFDPARTLTIFEKFANDLIPETSGDKGEMDQRRNNVRQLLNFFPVYGEDDGGEMVELDAESVLTIPRHIHAKEVVDRGFMSNFLFANISGIFGAPKEIIKLINDMQPLEQPKKLSDVGVDENTADDLHLNEDGKVDIPTEKTIGLASDLFGEKVYGDVDEKLAQAVSDLTEEHARHPDPKKDELESLREKFSEPIADTLMETATKQYGDELKKSTQNQLKRDIQATTENVVNREYGDYTIHDNQLKKKRDDEIKKAKKSGASMAEISSIDEEFEKRRQQSYQQMLENIHKKLNSEETARNAAEKIVNTVETEKLNAEKDSIEGRVRDHLRGFSRTIPAFLMAYGDEGTTLENFDSLVPENVFWEVTVNPQNGVGVTLEQFRMLRDGGDYQVKDDNGNAVLDDNGNPVTKHFDGHLFDEVVFNDAVQEFMKKRRDLSDYFSGEHDEDIFNYIPPQRTNQIFTPKKVVKEMVDMLEKENPGCFDDPDATFADLYMKSGMYITEIVKRLFLSRRMKALFPDDTERLNHIFAKQVYGCAPTEIIYRICLRYILGFSDKIRIEKHNIKLCDTLEFAKEGTLEDELSKLFALN</sequence>
<name>A0A6N7IYA7_9FIRM</name>
<keyword evidence="3" id="KW-0255">Endonuclease</keyword>
<dbReference type="InterPro" id="IPR006935">
    <property type="entry name" value="Helicase/UvrB_N"/>
</dbReference>
<dbReference type="GO" id="GO:0005524">
    <property type="term" value="F:ATP binding"/>
    <property type="evidence" value="ECO:0007669"/>
    <property type="project" value="InterPro"/>
</dbReference>
<evidence type="ECO:0000313" key="3">
    <source>
        <dbReference type="EMBL" id="MQN00596.1"/>
    </source>
</evidence>
<dbReference type="Gene3D" id="3.40.50.150">
    <property type="entry name" value="Vaccinia Virus protein VP39"/>
    <property type="match status" value="1"/>
</dbReference>
<dbReference type="InterPro" id="IPR029063">
    <property type="entry name" value="SAM-dependent_MTases_sf"/>
</dbReference>
<dbReference type="EMBL" id="VOGC01000002">
    <property type="protein sequence ID" value="MQN00596.1"/>
    <property type="molecule type" value="Genomic_DNA"/>
</dbReference>
<dbReference type="Gene3D" id="3.40.50.300">
    <property type="entry name" value="P-loop containing nucleotide triphosphate hydrolases"/>
    <property type="match status" value="2"/>
</dbReference>
<evidence type="ECO:0000313" key="4">
    <source>
        <dbReference type="Proteomes" id="UP000460257"/>
    </source>
</evidence>
<protein>
    <submittedName>
        <fullName evidence="3">Restriction endonuclease</fullName>
    </submittedName>
</protein>
<organism evidence="3 4">
    <name type="scientific">Candidatus Weimeria bifida</name>
    <dbReference type="NCBI Taxonomy" id="2599074"/>
    <lineage>
        <taxon>Bacteria</taxon>
        <taxon>Bacillati</taxon>
        <taxon>Bacillota</taxon>
        <taxon>Clostridia</taxon>
        <taxon>Lachnospirales</taxon>
        <taxon>Lachnospiraceae</taxon>
        <taxon>Candidatus Weimeria</taxon>
    </lineage>
</organism>
<comment type="caution">
    <text evidence="3">The sequence shown here is derived from an EMBL/GenBank/DDBJ whole genome shotgun (WGS) entry which is preliminary data.</text>
</comment>
<accession>A0A6N7IYA7</accession>
<evidence type="ECO:0000259" key="2">
    <source>
        <dbReference type="SMART" id="SM00974"/>
    </source>
</evidence>
<dbReference type="GO" id="GO:0004519">
    <property type="term" value="F:endonuclease activity"/>
    <property type="evidence" value="ECO:0007669"/>
    <property type="project" value="UniProtKB-KW"/>
</dbReference>
<keyword evidence="3" id="KW-0540">Nuclease</keyword>
<gene>
    <name evidence="3" type="ORF">FRC54_01140</name>
</gene>
<dbReference type="InterPro" id="IPR027417">
    <property type="entry name" value="P-loop_NTPase"/>
</dbReference>
<evidence type="ECO:0000259" key="1">
    <source>
        <dbReference type="SMART" id="SM00487"/>
    </source>
</evidence>
<feature type="domain" description="Bacteriophage T5 Orf172 DNA-binding" evidence="2">
    <location>
        <begin position="25"/>
        <end position="110"/>
    </location>
</feature>
<keyword evidence="4" id="KW-1185">Reference proteome</keyword>
<keyword evidence="3" id="KW-0378">Hydrolase</keyword>
<reference evidence="3" key="1">
    <citation type="journal article" date="2020" name="Appl. Environ. Microbiol.">
        <title>Medium-Chain Fatty Acid Synthesis by 'Candidatus Weimeria bifida' gen. nov., sp. nov., and 'Candidatus Pseudoramibacter fermentans' sp. nov.</title>
        <authorList>
            <person name="Scarborough M.J."/>
            <person name="Myers K.S."/>
            <person name="Donohue T.J."/>
            <person name="Noguera D.R."/>
        </authorList>
    </citation>
    <scope>NUCLEOTIDE SEQUENCE</scope>
    <source>
        <strain evidence="3">LCO1.1</strain>
    </source>
</reference>
<dbReference type="Pfam" id="PF04851">
    <property type="entry name" value="ResIII"/>
    <property type="match status" value="1"/>
</dbReference>